<evidence type="ECO:0000313" key="1">
    <source>
        <dbReference type="EMBL" id="CAK5090815.1"/>
    </source>
</evidence>
<reference evidence="1" key="1">
    <citation type="submission" date="2023-11" db="EMBL/GenBank/DDBJ databases">
        <authorList>
            <person name="Poullet M."/>
        </authorList>
    </citation>
    <scope>NUCLEOTIDE SEQUENCE</scope>
    <source>
        <strain evidence="1">E1834</strain>
    </source>
</reference>
<sequence length="297" mass="33869">MLFRKTHTYIFPEVINTILILLFSSLAVQNERQPRNSATIQPPTDFETLDCSNVLSSAVDFVHLPRDQQQHFASSSNPPLFLHDKDPLNYPPQPPNPSSLISSVESSTEERLAFSETTARIMTLLIKWVKGMPSFINNICANDRASFLREKLSLLEGAWAELFLLFAFESSTLFEETSKFIPPRLLQALNALQNNFKRLEMDQSEIVWLRGVLLFRPELPGIENSALVQQFQDQSILGLQQQSMRRSPQITRFGRILLFLPTLRLVADPKLIEAVFINLAFDNKPVNKVLETLLTEI</sequence>
<gene>
    <name evidence="1" type="ORF">MENTE1834_LOCUS38623</name>
</gene>
<dbReference type="EMBL" id="CAVMJV010000084">
    <property type="protein sequence ID" value="CAK5090815.1"/>
    <property type="molecule type" value="Genomic_DNA"/>
</dbReference>
<protein>
    <submittedName>
        <fullName evidence="1">Uncharacterized protein</fullName>
    </submittedName>
</protein>
<evidence type="ECO:0000313" key="2">
    <source>
        <dbReference type="Proteomes" id="UP001497535"/>
    </source>
</evidence>
<proteinExistence type="predicted"/>
<comment type="caution">
    <text evidence="1">The sequence shown here is derived from an EMBL/GenBank/DDBJ whole genome shotgun (WGS) entry which is preliminary data.</text>
</comment>
<name>A0ACB1AH37_MELEN</name>
<accession>A0ACB1AH37</accession>
<organism evidence="1 2">
    <name type="scientific">Meloidogyne enterolobii</name>
    <name type="common">Root-knot nematode worm</name>
    <name type="synonym">Meloidogyne mayaguensis</name>
    <dbReference type="NCBI Taxonomy" id="390850"/>
    <lineage>
        <taxon>Eukaryota</taxon>
        <taxon>Metazoa</taxon>
        <taxon>Ecdysozoa</taxon>
        <taxon>Nematoda</taxon>
        <taxon>Chromadorea</taxon>
        <taxon>Rhabditida</taxon>
        <taxon>Tylenchina</taxon>
        <taxon>Tylenchomorpha</taxon>
        <taxon>Tylenchoidea</taxon>
        <taxon>Meloidogynidae</taxon>
        <taxon>Meloidogyninae</taxon>
        <taxon>Meloidogyne</taxon>
    </lineage>
</organism>
<dbReference type="Proteomes" id="UP001497535">
    <property type="component" value="Unassembled WGS sequence"/>
</dbReference>
<keyword evidence="2" id="KW-1185">Reference proteome</keyword>